<gene>
    <name evidence="5" type="ORF">HNQ80_004473</name>
</gene>
<sequence>MLIIHVVKPGESVYSIAQRYGVSPEKIIADNELSEPGRLVVGQTLVILEGQRRHTVLPGQSPYGIARQYGITVNELIAANPELGRTGVIYPGQVLIIPSRTAKRGTIEVNGYAFPNINMDVLRKTLPNLTYLSIFSYEVNPDGTLRTINDTPLIQAARAANVAPLMVITNLEAGGGFSSEVAKAILTNNDVQERLIANVLETLRTKNYYGLDIDFEYIYPENREDYNNFIRKVTSRLHDQGYTVTIALAPKISAEQEGILYEAHDYPVLGALVDHVILMTYEWGYTYSPPMAVAPVDEIRRVLNYAVSAIPRQKILMGIPNYGYDWTLPYARGSRATTVSNTGAVDLARTRRAAIEYDVESQSPFFNYYDTNGKQHEVWFEDARSIQAKLNLVDEYNLGGVSYWTIGRYFPQNWLVLNALYDVRKVIS</sequence>
<dbReference type="InterPro" id="IPR018392">
    <property type="entry name" value="LysM"/>
</dbReference>
<dbReference type="SMART" id="SM00636">
    <property type="entry name" value="Glyco_18"/>
    <property type="match status" value="1"/>
</dbReference>
<dbReference type="SUPFAM" id="SSF54106">
    <property type="entry name" value="LysM domain"/>
    <property type="match status" value="2"/>
</dbReference>
<dbReference type="InterPro" id="IPR017853">
    <property type="entry name" value="GH"/>
</dbReference>
<dbReference type="Gene3D" id="3.20.20.80">
    <property type="entry name" value="Glycosidases"/>
    <property type="match status" value="1"/>
</dbReference>
<dbReference type="PROSITE" id="PS51782">
    <property type="entry name" value="LYSM"/>
    <property type="match status" value="2"/>
</dbReference>
<dbReference type="AlphaFoldDB" id="A0A841L7D4"/>
<proteinExistence type="predicted"/>
<dbReference type="SUPFAM" id="SSF51445">
    <property type="entry name" value="(Trans)glycosidases"/>
    <property type="match status" value="1"/>
</dbReference>
<feature type="domain" description="LysM" evidence="3">
    <location>
        <begin position="52"/>
        <end position="97"/>
    </location>
</feature>
<dbReference type="GO" id="GO:0016798">
    <property type="term" value="F:hydrolase activity, acting on glycosyl bonds"/>
    <property type="evidence" value="ECO:0007669"/>
    <property type="project" value="UniProtKB-KW"/>
</dbReference>
<comment type="caution">
    <text evidence="5">The sequence shown here is derived from an EMBL/GenBank/DDBJ whole genome shotgun (WGS) entry which is preliminary data.</text>
</comment>
<keyword evidence="2" id="KW-0326">Glycosidase</keyword>
<evidence type="ECO:0000256" key="1">
    <source>
        <dbReference type="ARBA" id="ARBA00022801"/>
    </source>
</evidence>
<name>A0A841L7D4_9FIRM</name>
<dbReference type="InterPro" id="IPR036779">
    <property type="entry name" value="LysM_dom_sf"/>
</dbReference>
<dbReference type="PROSITE" id="PS51910">
    <property type="entry name" value="GH18_2"/>
    <property type="match status" value="1"/>
</dbReference>
<dbReference type="Gene3D" id="3.10.50.10">
    <property type="match status" value="1"/>
</dbReference>
<evidence type="ECO:0000256" key="2">
    <source>
        <dbReference type="ARBA" id="ARBA00023295"/>
    </source>
</evidence>
<dbReference type="Proteomes" id="UP000579281">
    <property type="component" value="Unassembled WGS sequence"/>
</dbReference>
<dbReference type="Pfam" id="PF00704">
    <property type="entry name" value="Glyco_hydro_18"/>
    <property type="match status" value="1"/>
</dbReference>
<evidence type="ECO:0000259" key="3">
    <source>
        <dbReference type="PROSITE" id="PS51782"/>
    </source>
</evidence>
<dbReference type="InterPro" id="IPR001223">
    <property type="entry name" value="Glyco_hydro18_cat"/>
</dbReference>
<keyword evidence="6" id="KW-1185">Reference proteome</keyword>
<dbReference type="GO" id="GO:0012505">
    <property type="term" value="C:endomembrane system"/>
    <property type="evidence" value="ECO:0007669"/>
    <property type="project" value="TreeGrafter"/>
</dbReference>
<dbReference type="GO" id="GO:0005975">
    <property type="term" value="P:carbohydrate metabolic process"/>
    <property type="evidence" value="ECO:0007669"/>
    <property type="project" value="InterPro"/>
</dbReference>
<dbReference type="InterPro" id="IPR041704">
    <property type="entry name" value="CFLE_GH18"/>
</dbReference>
<dbReference type="Gene3D" id="3.10.350.10">
    <property type="entry name" value="LysM domain"/>
    <property type="match status" value="2"/>
</dbReference>
<accession>A0A841L7D4</accession>
<evidence type="ECO:0000313" key="6">
    <source>
        <dbReference type="Proteomes" id="UP000579281"/>
    </source>
</evidence>
<dbReference type="SMART" id="SM00257">
    <property type="entry name" value="LysM"/>
    <property type="match status" value="2"/>
</dbReference>
<evidence type="ECO:0000313" key="5">
    <source>
        <dbReference type="EMBL" id="MBB6218309.1"/>
    </source>
</evidence>
<dbReference type="InterPro" id="IPR029070">
    <property type="entry name" value="Chitinase_insertion_sf"/>
</dbReference>
<dbReference type="InterPro" id="IPR011583">
    <property type="entry name" value="Chitinase_II/V-like_cat"/>
</dbReference>
<dbReference type="GO" id="GO:0070492">
    <property type="term" value="F:oligosaccharide binding"/>
    <property type="evidence" value="ECO:0007669"/>
    <property type="project" value="TreeGrafter"/>
</dbReference>
<dbReference type="GO" id="GO:0008061">
    <property type="term" value="F:chitin binding"/>
    <property type="evidence" value="ECO:0007669"/>
    <property type="project" value="InterPro"/>
</dbReference>
<dbReference type="PANTHER" id="PTHR46066">
    <property type="entry name" value="CHITINASE DOMAIN-CONTAINING PROTEIN 1 FAMILY MEMBER"/>
    <property type="match status" value="1"/>
</dbReference>
<dbReference type="EMBL" id="JACHEN010000036">
    <property type="protein sequence ID" value="MBB6218309.1"/>
    <property type="molecule type" value="Genomic_DNA"/>
</dbReference>
<dbReference type="RefSeq" id="WP_330602989.1">
    <property type="nucleotide sequence ID" value="NZ_JACHEN010000036.1"/>
</dbReference>
<dbReference type="CDD" id="cd00118">
    <property type="entry name" value="LysM"/>
    <property type="match status" value="2"/>
</dbReference>
<dbReference type="Pfam" id="PF01476">
    <property type="entry name" value="LysM"/>
    <property type="match status" value="2"/>
</dbReference>
<dbReference type="PANTHER" id="PTHR46066:SF2">
    <property type="entry name" value="CHITINASE DOMAIN-CONTAINING PROTEIN 1"/>
    <property type="match status" value="1"/>
</dbReference>
<organism evidence="5 6">
    <name type="scientific">Anaerosolibacter carboniphilus</name>
    <dbReference type="NCBI Taxonomy" id="1417629"/>
    <lineage>
        <taxon>Bacteria</taxon>
        <taxon>Bacillati</taxon>
        <taxon>Bacillota</taxon>
        <taxon>Clostridia</taxon>
        <taxon>Peptostreptococcales</taxon>
        <taxon>Thermotaleaceae</taxon>
        <taxon>Anaerosolibacter</taxon>
    </lineage>
</organism>
<keyword evidence="1" id="KW-0378">Hydrolase</keyword>
<reference evidence="5 6" key="1">
    <citation type="submission" date="2020-08" db="EMBL/GenBank/DDBJ databases">
        <title>Genomic Encyclopedia of Type Strains, Phase IV (KMG-IV): sequencing the most valuable type-strain genomes for metagenomic binning, comparative biology and taxonomic classification.</title>
        <authorList>
            <person name="Goeker M."/>
        </authorList>
    </citation>
    <scope>NUCLEOTIDE SEQUENCE [LARGE SCALE GENOMIC DNA]</scope>
    <source>
        <strain evidence="5 6">DSM 103526</strain>
    </source>
</reference>
<protein>
    <submittedName>
        <fullName evidence="5">Spore germination protein</fullName>
    </submittedName>
</protein>
<dbReference type="CDD" id="cd02874">
    <property type="entry name" value="GH18_CFLE_spore_hydrolase"/>
    <property type="match status" value="1"/>
</dbReference>
<feature type="domain" description="LysM" evidence="3">
    <location>
        <begin position="3"/>
        <end position="47"/>
    </location>
</feature>
<feature type="domain" description="GH18" evidence="4">
    <location>
        <begin position="107"/>
        <end position="428"/>
    </location>
</feature>
<evidence type="ECO:0000259" key="4">
    <source>
        <dbReference type="PROSITE" id="PS51910"/>
    </source>
</evidence>